<dbReference type="InterPro" id="IPR019239">
    <property type="entry name" value="VapB_antitoxin"/>
</dbReference>
<dbReference type="Proteomes" id="UP000186919">
    <property type="component" value="Unassembled WGS sequence"/>
</dbReference>
<dbReference type="EMBL" id="LQYE01000007">
    <property type="protein sequence ID" value="OAT69357.1"/>
    <property type="molecule type" value="Genomic_DNA"/>
</dbReference>
<gene>
    <name evidence="1" type="ORF">AWB85_21585</name>
</gene>
<name>A0A179VCK3_9MYCO</name>
<protein>
    <recommendedName>
        <fullName evidence="3">Antitoxin</fullName>
    </recommendedName>
</protein>
<accession>A0A179VCK3</accession>
<proteinExistence type="predicted"/>
<dbReference type="Pfam" id="PF09957">
    <property type="entry name" value="VapB_antitoxin"/>
    <property type="match status" value="1"/>
</dbReference>
<organism evidence="1 2">
    <name type="scientific">Mycobacteroides immunogenum</name>
    <dbReference type="NCBI Taxonomy" id="83262"/>
    <lineage>
        <taxon>Bacteria</taxon>
        <taxon>Bacillati</taxon>
        <taxon>Actinomycetota</taxon>
        <taxon>Actinomycetes</taxon>
        <taxon>Mycobacteriales</taxon>
        <taxon>Mycobacteriaceae</taxon>
        <taxon>Mycobacteroides</taxon>
    </lineage>
</organism>
<evidence type="ECO:0000313" key="1">
    <source>
        <dbReference type="EMBL" id="OAT69357.1"/>
    </source>
</evidence>
<evidence type="ECO:0000313" key="2">
    <source>
        <dbReference type="Proteomes" id="UP000186919"/>
    </source>
</evidence>
<comment type="caution">
    <text evidence="1">The sequence shown here is derived from an EMBL/GenBank/DDBJ whole genome shotgun (WGS) entry which is preliminary data.</text>
</comment>
<dbReference type="RefSeq" id="WP_064628883.1">
    <property type="nucleotide sequence ID" value="NZ_LQYE01000007.1"/>
</dbReference>
<dbReference type="AlphaFoldDB" id="A0A179VCK3"/>
<evidence type="ECO:0008006" key="3">
    <source>
        <dbReference type="Google" id="ProtNLM"/>
    </source>
</evidence>
<sequence length="68" mass="7539">MPKRLVDLDDELLQAAQDELGTTTISETVRAALREAAARGARARQFEWLTSGGLAQMADPGRREALWR</sequence>
<reference evidence="1 2" key="1">
    <citation type="submission" date="2016-01" db="EMBL/GenBank/DDBJ databases">
        <title>Mycobacterium immunogenum strain CD11_6 genome sequencing and assembly.</title>
        <authorList>
            <person name="Kaur G."/>
            <person name="Nair G.R."/>
            <person name="Mayilraj S."/>
        </authorList>
    </citation>
    <scope>NUCLEOTIDE SEQUENCE [LARGE SCALE GENOMIC DNA]</scope>
    <source>
        <strain evidence="1 2">CD11-6</strain>
    </source>
</reference>